<gene>
    <name evidence="8" type="ORF">SNE40_002318</name>
</gene>
<feature type="signal peptide" evidence="6">
    <location>
        <begin position="1"/>
        <end position="18"/>
    </location>
</feature>
<evidence type="ECO:0000256" key="1">
    <source>
        <dbReference type="ARBA" id="ARBA00022669"/>
    </source>
</evidence>
<dbReference type="GO" id="GO:0008061">
    <property type="term" value="F:chitin binding"/>
    <property type="evidence" value="ECO:0007669"/>
    <property type="project" value="UniProtKB-KW"/>
</dbReference>
<dbReference type="Gene3D" id="2.170.140.10">
    <property type="entry name" value="Chitin binding domain"/>
    <property type="match status" value="2"/>
</dbReference>
<evidence type="ECO:0000256" key="6">
    <source>
        <dbReference type="SAM" id="SignalP"/>
    </source>
</evidence>
<dbReference type="Proteomes" id="UP001347796">
    <property type="component" value="Unassembled WGS sequence"/>
</dbReference>
<dbReference type="InterPro" id="IPR036508">
    <property type="entry name" value="Chitin-bd_dom_sf"/>
</dbReference>
<feature type="domain" description="Chitin-binding type-2" evidence="7">
    <location>
        <begin position="75"/>
        <end position="135"/>
    </location>
</feature>
<dbReference type="EMBL" id="JAZGQO010000002">
    <property type="protein sequence ID" value="KAK6190455.1"/>
    <property type="molecule type" value="Genomic_DNA"/>
</dbReference>
<keyword evidence="5" id="KW-0325">Glycoprotein</keyword>
<evidence type="ECO:0000256" key="2">
    <source>
        <dbReference type="ARBA" id="ARBA00022729"/>
    </source>
</evidence>
<evidence type="ECO:0000256" key="3">
    <source>
        <dbReference type="ARBA" id="ARBA00022737"/>
    </source>
</evidence>
<keyword evidence="9" id="KW-1185">Reference proteome</keyword>
<evidence type="ECO:0000313" key="8">
    <source>
        <dbReference type="EMBL" id="KAK6190455.1"/>
    </source>
</evidence>
<dbReference type="InterPro" id="IPR051940">
    <property type="entry name" value="Chitin_bind-dev_reg"/>
</dbReference>
<evidence type="ECO:0000256" key="4">
    <source>
        <dbReference type="ARBA" id="ARBA00023157"/>
    </source>
</evidence>
<dbReference type="PANTHER" id="PTHR23301:SF94">
    <property type="entry name" value="CHITIN-BINDING TYPE-2 DOMAIN-CONTAINING PROTEIN"/>
    <property type="match status" value="1"/>
</dbReference>
<accession>A0AAN8KBK3</accession>
<proteinExistence type="predicted"/>
<feature type="domain" description="Chitin-binding type-2" evidence="7">
    <location>
        <begin position="18"/>
        <end position="74"/>
    </location>
</feature>
<keyword evidence="3" id="KW-0677">Repeat</keyword>
<dbReference type="GO" id="GO:0005576">
    <property type="term" value="C:extracellular region"/>
    <property type="evidence" value="ECO:0007669"/>
    <property type="project" value="InterPro"/>
</dbReference>
<sequence>MKSFVICLILILPAIVLGFDCKGNVDGVYDVGCKVFVQCINGAENVVECPVGLVFNKNTKLCDLPTRVPAPCGNVMDCSNKKDARYADLTKQCTSYYTCNGGIYFGHNFCPGGNVFNEKLQTCDWKYDTEPPCGTKTT</sequence>
<feature type="chain" id="PRO_5042911781" description="Chitin-binding type-2 domain-containing protein" evidence="6">
    <location>
        <begin position="19"/>
        <end position="138"/>
    </location>
</feature>
<dbReference type="SMART" id="SM00494">
    <property type="entry name" value="ChtBD2"/>
    <property type="match status" value="2"/>
</dbReference>
<evidence type="ECO:0000259" key="7">
    <source>
        <dbReference type="PROSITE" id="PS50940"/>
    </source>
</evidence>
<protein>
    <recommendedName>
        <fullName evidence="7">Chitin-binding type-2 domain-containing protein</fullName>
    </recommendedName>
</protein>
<evidence type="ECO:0000313" key="9">
    <source>
        <dbReference type="Proteomes" id="UP001347796"/>
    </source>
</evidence>
<dbReference type="SUPFAM" id="SSF57625">
    <property type="entry name" value="Invertebrate chitin-binding proteins"/>
    <property type="match status" value="2"/>
</dbReference>
<comment type="caution">
    <text evidence="8">The sequence shown here is derived from an EMBL/GenBank/DDBJ whole genome shotgun (WGS) entry which is preliminary data.</text>
</comment>
<keyword evidence="4" id="KW-1015">Disulfide bond</keyword>
<keyword evidence="2 6" id="KW-0732">Signal</keyword>
<evidence type="ECO:0000256" key="5">
    <source>
        <dbReference type="ARBA" id="ARBA00023180"/>
    </source>
</evidence>
<dbReference type="PANTHER" id="PTHR23301">
    <property type="entry name" value="CHITIN BINDING PERITROPHIN-A"/>
    <property type="match status" value="1"/>
</dbReference>
<keyword evidence="1" id="KW-0147">Chitin-binding</keyword>
<dbReference type="AlphaFoldDB" id="A0AAN8KBK3"/>
<dbReference type="PROSITE" id="PS50940">
    <property type="entry name" value="CHIT_BIND_II"/>
    <property type="match status" value="2"/>
</dbReference>
<dbReference type="Pfam" id="PF01607">
    <property type="entry name" value="CBM_14"/>
    <property type="match status" value="2"/>
</dbReference>
<reference evidence="8 9" key="1">
    <citation type="submission" date="2024-01" db="EMBL/GenBank/DDBJ databases">
        <title>The genome of the rayed Mediterranean limpet Patella caerulea (Linnaeus, 1758).</title>
        <authorList>
            <person name="Anh-Thu Weber A."/>
            <person name="Halstead-Nussloch G."/>
        </authorList>
    </citation>
    <scope>NUCLEOTIDE SEQUENCE [LARGE SCALE GENOMIC DNA]</scope>
    <source>
        <strain evidence="8">AATW-2023a</strain>
        <tissue evidence="8">Whole specimen</tissue>
    </source>
</reference>
<dbReference type="InterPro" id="IPR002557">
    <property type="entry name" value="Chitin-bd_dom"/>
</dbReference>
<name>A0AAN8KBK3_PATCE</name>
<organism evidence="8 9">
    <name type="scientific">Patella caerulea</name>
    <name type="common">Rayed Mediterranean limpet</name>
    <dbReference type="NCBI Taxonomy" id="87958"/>
    <lineage>
        <taxon>Eukaryota</taxon>
        <taxon>Metazoa</taxon>
        <taxon>Spiralia</taxon>
        <taxon>Lophotrochozoa</taxon>
        <taxon>Mollusca</taxon>
        <taxon>Gastropoda</taxon>
        <taxon>Patellogastropoda</taxon>
        <taxon>Patelloidea</taxon>
        <taxon>Patellidae</taxon>
        <taxon>Patella</taxon>
    </lineage>
</organism>